<protein>
    <submittedName>
        <fullName evidence="1">Uncharacterized protein</fullName>
    </submittedName>
</protein>
<organism evidence="1">
    <name type="scientific">Menopon gallinae</name>
    <name type="common">poultry shaft louse</name>
    <dbReference type="NCBI Taxonomy" id="328185"/>
    <lineage>
        <taxon>Eukaryota</taxon>
        <taxon>Metazoa</taxon>
        <taxon>Ecdysozoa</taxon>
        <taxon>Arthropoda</taxon>
        <taxon>Hexapoda</taxon>
        <taxon>Insecta</taxon>
        <taxon>Pterygota</taxon>
        <taxon>Neoptera</taxon>
        <taxon>Paraneoptera</taxon>
        <taxon>Psocodea</taxon>
        <taxon>Troctomorpha</taxon>
        <taxon>Phthiraptera</taxon>
        <taxon>Amblycera</taxon>
        <taxon>Menoponidae</taxon>
        <taxon>Menopon</taxon>
    </lineage>
</organism>
<evidence type="ECO:0000313" key="1">
    <source>
        <dbReference type="EMBL" id="KAL0276761.1"/>
    </source>
</evidence>
<gene>
    <name evidence="1" type="ORF">PYX00_004262</name>
</gene>
<comment type="caution">
    <text evidence="1">The sequence shown here is derived from an EMBL/GenBank/DDBJ whole genome shotgun (WGS) entry which is preliminary data.</text>
</comment>
<reference evidence="1" key="1">
    <citation type="journal article" date="2024" name="Gigascience">
        <title>Chromosome-level genome of the poultry shaft louse Menopon gallinae provides insight into the host-switching and adaptive evolution of parasitic lice.</title>
        <authorList>
            <person name="Xu Y."/>
            <person name="Ma L."/>
            <person name="Liu S."/>
            <person name="Liang Y."/>
            <person name="Liu Q."/>
            <person name="He Z."/>
            <person name="Tian L."/>
            <person name="Duan Y."/>
            <person name="Cai W."/>
            <person name="Li H."/>
            <person name="Song F."/>
        </authorList>
    </citation>
    <scope>NUCLEOTIDE SEQUENCE</scope>
    <source>
        <strain evidence="1">Cailab_2023a</strain>
    </source>
</reference>
<dbReference type="EMBL" id="JARGDH010000002">
    <property type="protein sequence ID" value="KAL0276761.1"/>
    <property type="molecule type" value="Genomic_DNA"/>
</dbReference>
<dbReference type="AlphaFoldDB" id="A0AAW2I4J2"/>
<sequence>MWNYGVFWLICYINFRTQDGQFYIILYDTSHISKSTDMVSARKQAGINFLSSNFQNLSLAVSLSIHQECRAQHRSCVYFALSQSIIRI</sequence>
<proteinExistence type="predicted"/>
<name>A0AAW2I4J2_9NEOP</name>
<accession>A0AAW2I4J2</accession>